<comment type="catalytic activity">
    <reaction evidence="5">
        <text>a 2-deoxystreptamine antibiotic + acetyl-CoA = an N(3)-acetyl-2-deoxystreptamine antibiotic + CoA + H(+)</text>
        <dbReference type="Rhea" id="RHEA:12665"/>
        <dbReference type="ChEBI" id="CHEBI:15378"/>
        <dbReference type="ChEBI" id="CHEBI:57287"/>
        <dbReference type="ChEBI" id="CHEBI:57288"/>
        <dbReference type="ChEBI" id="CHEBI:57921"/>
        <dbReference type="ChEBI" id="CHEBI:77452"/>
        <dbReference type="EC" id="2.3.1.81"/>
    </reaction>
</comment>
<dbReference type="GO" id="GO:0046353">
    <property type="term" value="F:aminoglycoside 3-N-acetyltransferase activity"/>
    <property type="evidence" value="ECO:0007669"/>
    <property type="project" value="UniProtKB-EC"/>
</dbReference>
<dbReference type="InterPro" id="IPR028345">
    <property type="entry name" value="Antibiotic_NAT-like"/>
</dbReference>
<dbReference type="SUPFAM" id="SSF110710">
    <property type="entry name" value="TTHA0583/YokD-like"/>
    <property type="match status" value="1"/>
</dbReference>
<dbReference type="GO" id="GO:0046677">
    <property type="term" value="P:response to antibiotic"/>
    <property type="evidence" value="ECO:0007669"/>
    <property type="project" value="UniProtKB-KW"/>
</dbReference>
<dbReference type="AlphaFoldDB" id="A0A1M5V9M4"/>
<comment type="similarity">
    <text evidence="1 5">Belongs to the antibiotic N-acetyltransferase family.</text>
</comment>
<keyword evidence="4 5" id="KW-0012">Acyltransferase</keyword>
<keyword evidence="5" id="KW-0046">Antibiotic resistance</keyword>
<dbReference type="Pfam" id="PF02522">
    <property type="entry name" value="Antibiotic_NAT"/>
    <property type="match status" value="1"/>
</dbReference>
<dbReference type="RefSeq" id="WP_079604368.1">
    <property type="nucleotide sequence ID" value="NZ_LT670817.1"/>
</dbReference>
<accession>A0A1M5V9M4</accession>
<evidence type="ECO:0000256" key="5">
    <source>
        <dbReference type="RuleBase" id="RU365031"/>
    </source>
</evidence>
<evidence type="ECO:0000313" key="6">
    <source>
        <dbReference type="EMBL" id="SHH71911.1"/>
    </source>
</evidence>
<dbReference type="EMBL" id="LT670817">
    <property type="protein sequence ID" value="SHH71911.1"/>
    <property type="molecule type" value="Genomic_DNA"/>
</dbReference>
<dbReference type="EC" id="2.3.1.-" evidence="5"/>
<evidence type="ECO:0000256" key="4">
    <source>
        <dbReference type="ARBA" id="ARBA00023315"/>
    </source>
</evidence>
<dbReference type="PANTHER" id="PTHR11104">
    <property type="entry name" value="AMINOGLYCOSIDE N3-ACETYLTRANSFERASE"/>
    <property type="match status" value="1"/>
</dbReference>
<evidence type="ECO:0000256" key="2">
    <source>
        <dbReference type="ARBA" id="ARBA00012882"/>
    </source>
</evidence>
<sequence>MSRVVRSTIKRLAQKLVGQSDVRGFARKQQLWLSKKIYRRPVSIAEFRQQLIDLGVTPGRTLWVQSSWNEFYNVPLRPSEMIELMRDLLGPGGTLAMPAFPIDANPDKLFLVDRAPVYTGLLCEVFRRTPDVRRSIHLSSSVCAVGPNADFLVKDHHHTLMPWGQDTPFCRLGEMDARMLGIGAGFNFMTPLHAAECLLFDEVPFFRQVFDGTIKYRWKTASGETGEHEYRRRTGDIRPQRLRRHFGPDICVDAKISNLRILAADARPFIERAVTLGRNGITMYIQPVPRPELFVSSKGSTT</sequence>
<evidence type="ECO:0000256" key="3">
    <source>
        <dbReference type="ARBA" id="ARBA00022679"/>
    </source>
</evidence>
<reference evidence="6 7" key="1">
    <citation type="submission" date="2016-11" db="EMBL/GenBank/DDBJ databases">
        <authorList>
            <person name="Jaros S."/>
            <person name="Januszkiewicz K."/>
            <person name="Wedrychowicz H."/>
        </authorList>
    </citation>
    <scope>NUCLEOTIDE SEQUENCE [LARGE SCALE GENOMIC DNA]</scope>
    <source>
        <strain evidence="6 7">GAS138</strain>
    </source>
</reference>
<gene>
    <name evidence="6" type="ORF">SAMN05443248_5850</name>
</gene>
<name>A0A1M5V9M4_9BRAD</name>
<organism evidence="6 7">
    <name type="scientific">Bradyrhizobium erythrophlei</name>
    <dbReference type="NCBI Taxonomy" id="1437360"/>
    <lineage>
        <taxon>Bacteria</taxon>
        <taxon>Pseudomonadati</taxon>
        <taxon>Pseudomonadota</taxon>
        <taxon>Alphaproteobacteria</taxon>
        <taxon>Hyphomicrobiales</taxon>
        <taxon>Nitrobacteraceae</taxon>
        <taxon>Bradyrhizobium</taxon>
    </lineage>
</organism>
<dbReference type="OrthoDB" id="7330654at2"/>
<evidence type="ECO:0000256" key="1">
    <source>
        <dbReference type="ARBA" id="ARBA00006383"/>
    </source>
</evidence>
<dbReference type="Proteomes" id="UP000189796">
    <property type="component" value="Chromosome I"/>
</dbReference>
<dbReference type="InterPro" id="IPR003679">
    <property type="entry name" value="Amioglycoside_AcTrfase"/>
</dbReference>
<evidence type="ECO:0000313" key="7">
    <source>
        <dbReference type="Proteomes" id="UP000189796"/>
    </source>
</evidence>
<keyword evidence="3 5" id="KW-0808">Transferase</keyword>
<proteinExistence type="inferred from homology"/>
<dbReference type="PANTHER" id="PTHR11104:SF0">
    <property type="entry name" value="SPBETA PROPHAGE-DERIVED AMINOGLYCOSIDE N(3')-ACETYLTRANSFERASE-LIKE PROTEIN YOKD"/>
    <property type="match status" value="1"/>
</dbReference>
<protein>
    <recommendedName>
        <fullName evidence="2 5">Aminoglycoside N(3)-acetyltransferase</fullName>
        <ecNumber evidence="5">2.3.1.-</ecNumber>
    </recommendedName>
</protein>